<dbReference type="Proteomes" id="UP000823775">
    <property type="component" value="Unassembled WGS sequence"/>
</dbReference>
<proteinExistence type="predicted"/>
<accession>A0ABS8SVS2</accession>
<gene>
    <name evidence="1" type="ORF">HAX54_050020</name>
</gene>
<name>A0ABS8SVS2_DATST</name>
<dbReference type="EMBL" id="JACEIK010000867">
    <property type="protein sequence ID" value="MCD7463136.1"/>
    <property type="molecule type" value="Genomic_DNA"/>
</dbReference>
<keyword evidence="2" id="KW-1185">Reference proteome</keyword>
<feature type="non-terminal residue" evidence="1">
    <location>
        <position position="129"/>
    </location>
</feature>
<evidence type="ECO:0000313" key="2">
    <source>
        <dbReference type="Proteomes" id="UP000823775"/>
    </source>
</evidence>
<protein>
    <submittedName>
        <fullName evidence="1">Uncharacterized protein</fullName>
    </submittedName>
</protein>
<reference evidence="1 2" key="1">
    <citation type="journal article" date="2021" name="BMC Genomics">
        <title>Datura genome reveals duplications of psychoactive alkaloid biosynthetic genes and high mutation rate following tissue culture.</title>
        <authorList>
            <person name="Rajewski A."/>
            <person name="Carter-House D."/>
            <person name="Stajich J."/>
            <person name="Litt A."/>
        </authorList>
    </citation>
    <scope>NUCLEOTIDE SEQUENCE [LARGE SCALE GENOMIC DNA]</scope>
    <source>
        <strain evidence="1">AR-01</strain>
    </source>
</reference>
<comment type="caution">
    <text evidence="1">The sequence shown here is derived from an EMBL/GenBank/DDBJ whole genome shotgun (WGS) entry which is preliminary data.</text>
</comment>
<organism evidence="1 2">
    <name type="scientific">Datura stramonium</name>
    <name type="common">Jimsonweed</name>
    <name type="synonym">Common thornapple</name>
    <dbReference type="NCBI Taxonomy" id="4076"/>
    <lineage>
        <taxon>Eukaryota</taxon>
        <taxon>Viridiplantae</taxon>
        <taxon>Streptophyta</taxon>
        <taxon>Embryophyta</taxon>
        <taxon>Tracheophyta</taxon>
        <taxon>Spermatophyta</taxon>
        <taxon>Magnoliopsida</taxon>
        <taxon>eudicotyledons</taxon>
        <taxon>Gunneridae</taxon>
        <taxon>Pentapetalae</taxon>
        <taxon>asterids</taxon>
        <taxon>lamiids</taxon>
        <taxon>Solanales</taxon>
        <taxon>Solanaceae</taxon>
        <taxon>Solanoideae</taxon>
        <taxon>Datureae</taxon>
        <taxon>Datura</taxon>
    </lineage>
</organism>
<sequence length="129" mass="14435">MLYSHPLRGLLSSAAVGINSLQRISESDIGQTCNDFGFYSHLFNSQILSIPPARIDYRGRNFNLLVVRLPLKRTCYSRCAAAAVVCLIVSGSITMTSSISSLHTNEYIRFVNDQCQFRHNEPATKDLLH</sequence>
<evidence type="ECO:0000313" key="1">
    <source>
        <dbReference type="EMBL" id="MCD7463136.1"/>
    </source>
</evidence>